<proteinExistence type="predicted"/>
<dbReference type="AlphaFoldDB" id="A0A368QVG5"/>
<name>A0A368QVG5_SETIT</name>
<reference evidence="2" key="2">
    <citation type="submission" date="2015-07" db="EMBL/GenBank/DDBJ databases">
        <authorList>
            <person name="Noorani M."/>
        </authorList>
    </citation>
    <scope>NUCLEOTIDE SEQUENCE</scope>
    <source>
        <strain evidence="2">Yugu1</strain>
    </source>
</reference>
<gene>
    <name evidence="2" type="ORF">SETIT_4G181100v2</name>
</gene>
<feature type="compositionally biased region" description="Polar residues" evidence="1">
    <location>
        <begin position="79"/>
        <end position="92"/>
    </location>
</feature>
<feature type="region of interest" description="Disordered" evidence="1">
    <location>
        <begin position="79"/>
        <end position="163"/>
    </location>
</feature>
<sequence>MQLELRAMLVPAVAMPLTSLGLMLDLDLGPSLARRLRISRMASAWCSTGYVRPKPLKRLHTPMCALSASSSVPPLFPASSVTASAHSPQTQRPENRRRTPRMYSGVHSCDMRSTRTWRPPPRRRGAAAHPRPPSSPSPWHRAGGGGARRRRRTRCAGGRRTRSGAASSRRCRLQRWRWLQRCRCCSPSPGTAPPWPWRLRTPLCWEPYGSKSLTAISLLLGEDGLRWIAAKCCFV</sequence>
<reference evidence="2" key="1">
    <citation type="journal article" date="2012" name="Nat. Biotechnol.">
        <title>Reference genome sequence of the model plant Setaria.</title>
        <authorList>
            <person name="Bennetzen J.L."/>
            <person name="Schmutz J."/>
            <person name="Wang H."/>
            <person name="Percifield R."/>
            <person name="Hawkins J."/>
            <person name="Pontaroli A.C."/>
            <person name="Estep M."/>
            <person name="Feng L."/>
            <person name="Vaughn J.N."/>
            <person name="Grimwood J."/>
            <person name="Jenkins J."/>
            <person name="Barry K."/>
            <person name="Lindquist E."/>
            <person name="Hellsten U."/>
            <person name="Deshpande S."/>
            <person name="Wang X."/>
            <person name="Wu X."/>
            <person name="Mitros T."/>
            <person name="Triplett J."/>
            <person name="Yang X."/>
            <person name="Ye C.Y."/>
            <person name="Mauro-Herrera M."/>
            <person name="Wang L."/>
            <person name="Li P."/>
            <person name="Sharma M."/>
            <person name="Sharma R."/>
            <person name="Ronald P.C."/>
            <person name="Panaud O."/>
            <person name="Kellogg E.A."/>
            <person name="Brutnell T.P."/>
            <person name="Doust A.N."/>
            <person name="Tuskan G.A."/>
            <person name="Rokhsar D."/>
            <person name="Devos K.M."/>
        </authorList>
    </citation>
    <scope>NUCLEOTIDE SEQUENCE [LARGE SCALE GENOMIC DNA]</scope>
    <source>
        <strain evidence="2">Yugu1</strain>
    </source>
</reference>
<protein>
    <submittedName>
        <fullName evidence="2">Uncharacterized protein</fullName>
    </submittedName>
</protein>
<accession>A0A368QVG5</accession>
<feature type="compositionally biased region" description="Basic residues" evidence="1">
    <location>
        <begin position="147"/>
        <end position="162"/>
    </location>
</feature>
<dbReference type="EMBL" id="CM003531">
    <property type="protein sequence ID" value="RCV21957.1"/>
    <property type="molecule type" value="Genomic_DNA"/>
</dbReference>
<organism evidence="2">
    <name type="scientific">Setaria italica</name>
    <name type="common">Foxtail millet</name>
    <name type="synonym">Panicum italicum</name>
    <dbReference type="NCBI Taxonomy" id="4555"/>
    <lineage>
        <taxon>Eukaryota</taxon>
        <taxon>Viridiplantae</taxon>
        <taxon>Streptophyta</taxon>
        <taxon>Embryophyta</taxon>
        <taxon>Tracheophyta</taxon>
        <taxon>Spermatophyta</taxon>
        <taxon>Magnoliopsida</taxon>
        <taxon>Liliopsida</taxon>
        <taxon>Poales</taxon>
        <taxon>Poaceae</taxon>
        <taxon>PACMAD clade</taxon>
        <taxon>Panicoideae</taxon>
        <taxon>Panicodae</taxon>
        <taxon>Paniceae</taxon>
        <taxon>Cenchrinae</taxon>
        <taxon>Setaria</taxon>
    </lineage>
</organism>
<evidence type="ECO:0000313" key="2">
    <source>
        <dbReference type="EMBL" id="RCV21957.1"/>
    </source>
</evidence>
<evidence type="ECO:0000256" key="1">
    <source>
        <dbReference type="SAM" id="MobiDB-lite"/>
    </source>
</evidence>